<dbReference type="Pfam" id="PF00672">
    <property type="entry name" value="HAMP"/>
    <property type="match status" value="1"/>
</dbReference>
<keyword evidence="2" id="KW-0997">Cell inner membrane</keyword>
<evidence type="ECO:0000256" key="4">
    <source>
        <dbReference type="ARBA" id="ARBA00029447"/>
    </source>
</evidence>
<evidence type="ECO:0000256" key="1">
    <source>
        <dbReference type="ARBA" id="ARBA00004429"/>
    </source>
</evidence>
<evidence type="ECO:0000256" key="5">
    <source>
        <dbReference type="PROSITE-ProRule" id="PRU00284"/>
    </source>
</evidence>
<keyword evidence="6" id="KW-1133">Transmembrane helix</keyword>
<evidence type="ECO:0000313" key="11">
    <source>
        <dbReference type="Proteomes" id="UP001385499"/>
    </source>
</evidence>
<dbReference type="SUPFAM" id="SSF58104">
    <property type="entry name" value="Methyl-accepting chemotaxis protein (MCP) signaling domain"/>
    <property type="match status" value="1"/>
</dbReference>
<protein>
    <submittedName>
        <fullName evidence="10">Methyl-accepting chemotaxis protein</fullName>
    </submittedName>
</protein>
<comment type="similarity">
    <text evidence="4">Belongs to the methyl-accepting chemotaxis (MCP) protein family.</text>
</comment>
<dbReference type="Proteomes" id="UP001385499">
    <property type="component" value="Unassembled WGS sequence"/>
</dbReference>
<dbReference type="Gene3D" id="1.10.287.950">
    <property type="entry name" value="Methyl-accepting chemotaxis protein"/>
    <property type="match status" value="1"/>
</dbReference>
<feature type="domain" description="Methyl-accepting transducer" evidence="7">
    <location>
        <begin position="543"/>
        <end position="804"/>
    </location>
</feature>
<evidence type="ECO:0000259" key="8">
    <source>
        <dbReference type="PROSITE" id="PS50192"/>
    </source>
</evidence>
<feature type="transmembrane region" description="Helical" evidence="6">
    <location>
        <begin position="451"/>
        <end position="477"/>
    </location>
</feature>
<dbReference type="InterPro" id="IPR003660">
    <property type="entry name" value="HAMP_dom"/>
</dbReference>
<keyword evidence="3 5" id="KW-0807">Transducer</keyword>
<keyword evidence="6" id="KW-0472">Membrane</keyword>
<organism evidence="10 11">
    <name type="scientific">Roseibium algae</name>
    <dbReference type="NCBI Taxonomy" id="3123038"/>
    <lineage>
        <taxon>Bacteria</taxon>
        <taxon>Pseudomonadati</taxon>
        <taxon>Pseudomonadota</taxon>
        <taxon>Alphaproteobacteria</taxon>
        <taxon>Hyphomicrobiales</taxon>
        <taxon>Stappiaceae</taxon>
        <taxon>Roseibium</taxon>
    </lineage>
</organism>
<name>A0ABU8TH02_9HYPH</name>
<dbReference type="InterPro" id="IPR004089">
    <property type="entry name" value="MCPsignal_dom"/>
</dbReference>
<dbReference type="PROSITE" id="PS50885">
    <property type="entry name" value="HAMP"/>
    <property type="match status" value="1"/>
</dbReference>
<accession>A0ABU8TH02</accession>
<dbReference type="PROSITE" id="PS50192">
    <property type="entry name" value="T_SNARE"/>
    <property type="match status" value="1"/>
</dbReference>
<evidence type="ECO:0000256" key="3">
    <source>
        <dbReference type="ARBA" id="ARBA00023224"/>
    </source>
</evidence>
<dbReference type="PANTHER" id="PTHR32089">
    <property type="entry name" value="METHYL-ACCEPTING CHEMOTAXIS PROTEIN MCPB"/>
    <property type="match status" value="1"/>
</dbReference>
<dbReference type="Gene3D" id="6.10.340.10">
    <property type="match status" value="1"/>
</dbReference>
<dbReference type="CDD" id="cd06225">
    <property type="entry name" value="HAMP"/>
    <property type="match status" value="1"/>
</dbReference>
<dbReference type="Pfam" id="PF00015">
    <property type="entry name" value="MCPsignal"/>
    <property type="match status" value="1"/>
</dbReference>
<dbReference type="SMART" id="SM00304">
    <property type="entry name" value="HAMP"/>
    <property type="match status" value="1"/>
</dbReference>
<keyword evidence="6" id="KW-0812">Transmembrane</keyword>
<dbReference type="EMBL" id="JBAKIA010000002">
    <property type="protein sequence ID" value="MEJ8473217.1"/>
    <property type="molecule type" value="Genomic_DNA"/>
</dbReference>
<feature type="transmembrane region" description="Helical" evidence="6">
    <location>
        <begin position="20"/>
        <end position="40"/>
    </location>
</feature>
<dbReference type="InterPro" id="IPR004090">
    <property type="entry name" value="Chemotax_Me-accpt_rcpt"/>
</dbReference>
<evidence type="ECO:0000256" key="2">
    <source>
        <dbReference type="ARBA" id="ARBA00022519"/>
    </source>
</evidence>
<dbReference type="SMART" id="SM00283">
    <property type="entry name" value="MA"/>
    <property type="match status" value="1"/>
</dbReference>
<gene>
    <name evidence="10" type="ORF">V6575_03895</name>
</gene>
<feature type="domain" description="T-SNARE coiled-coil homology" evidence="8">
    <location>
        <begin position="720"/>
        <end position="782"/>
    </location>
</feature>
<proteinExistence type="inferred from homology"/>
<reference evidence="10 11" key="1">
    <citation type="submission" date="2024-02" db="EMBL/GenBank/DDBJ databases">
        <title>Roseibium algae sp. nov., isolated from marine alga (Grateloupia sp.), showing potential in myo-inositol conversion.</title>
        <authorList>
            <person name="Wang Y."/>
        </authorList>
    </citation>
    <scope>NUCLEOTIDE SEQUENCE [LARGE SCALE GENOMIC DNA]</scope>
    <source>
        <strain evidence="10 11">H3510</strain>
    </source>
</reference>
<keyword evidence="11" id="KW-1185">Reference proteome</keyword>
<dbReference type="RefSeq" id="WP_340272775.1">
    <property type="nucleotide sequence ID" value="NZ_JBAKIA010000002.1"/>
</dbReference>
<evidence type="ECO:0000259" key="9">
    <source>
        <dbReference type="PROSITE" id="PS50885"/>
    </source>
</evidence>
<comment type="caution">
    <text evidence="10">The sequence shown here is derived from an EMBL/GenBank/DDBJ whole genome shotgun (WGS) entry which is preliminary data.</text>
</comment>
<comment type="subcellular location">
    <subcellularLocation>
        <location evidence="1">Cell inner membrane</location>
        <topology evidence="1">Multi-pass membrane protein</topology>
    </subcellularLocation>
</comment>
<sequence length="824" mass="87213">MNWLTKPLGNMRFSLKVGGGFATTTLLTAAVGIVGTMAILRLNEQSELNAKATSVMASLQQASADQEAFLNERTPELAIRAKSQIKQLRSDLETVDNSLDPSADAREGVATAIQSVDGVNAEFEDLVEALSQQEVSSQKLLGASRSLELQAQGIVDKMRGLQSEAVEKAALANTERNHADKLGRIVASVLEQVITLEQLYSDSSQSKKTGPMAAMQGGFVDKKTSAKAMRVVNGLIALTREGKSLNVTGVNVEAMNVLSDTALRAKTSLELAINELNPFTRIKHDKALRKEVKSISASAKGLRGVIYRAVDGARSTAEASQEKLAAVDSVAYNGNDFLQTTLAVRADTMELFAKIGSGSDKKVISRINKLVGALGVLKSDAATFPEIGEAVTELSSAVGEYRAIFQAMGENKEAYDEHLDRLSEFSEQVREQIAGMAATQSETASMKAQNALVWIGVTVLIAIAAGVLIAIALSLVITRPTRRLTDAMAHLAEGNTEVEIPSTDQRDEIGDMSRTVQVFRDNALERLRLEEESRKDQARREERQAEVSTLISAFKEDVQGLLGSLDETARDMDNTASSLGDIAARSSQQANDTASVSQDASMSVENVAGAAEELSASIAEIGTQVQRTTDIVSSATESVRDTNGKVHTLADAASKIGEVVTLIQAIAAQTNLLALNATIEAARAGDAGKGFAVVASEVKELATQTSKATEEIGLQVSTIQDSTTEAVDAIAGISATMEEVNGYTQAIASAVTQQGAATNEISGNVQRASEGTQTVQSNMRNLAETVEQTQQASETVLTSAGNLGARGTAIKGSIETFLDRVAAV</sequence>
<dbReference type="InterPro" id="IPR000727">
    <property type="entry name" value="T_SNARE_dom"/>
</dbReference>
<evidence type="ECO:0000313" key="10">
    <source>
        <dbReference type="EMBL" id="MEJ8473217.1"/>
    </source>
</evidence>
<dbReference type="PRINTS" id="PR00260">
    <property type="entry name" value="CHEMTRNSDUCR"/>
</dbReference>
<keyword evidence="2" id="KW-1003">Cell membrane</keyword>
<evidence type="ECO:0000256" key="6">
    <source>
        <dbReference type="SAM" id="Phobius"/>
    </source>
</evidence>
<dbReference type="PROSITE" id="PS50111">
    <property type="entry name" value="CHEMOTAXIS_TRANSDUC_2"/>
    <property type="match status" value="1"/>
</dbReference>
<dbReference type="PANTHER" id="PTHR32089:SF112">
    <property type="entry name" value="LYSOZYME-LIKE PROTEIN-RELATED"/>
    <property type="match status" value="1"/>
</dbReference>
<evidence type="ECO:0000259" key="7">
    <source>
        <dbReference type="PROSITE" id="PS50111"/>
    </source>
</evidence>
<feature type="domain" description="HAMP" evidence="9">
    <location>
        <begin position="475"/>
        <end position="528"/>
    </location>
</feature>